<name>A0A377Q836_9NEIS</name>
<dbReference type="EMBL" id="UGHR01000001">
    <property type="protein sequence ID" value="STQ91042.1"/>
    <property type="molecule type" value="Genomic_DNA"/>
</dbReference>
<feature type="domain" description="PLD phosphodiesterase" evidence="5">
    <location>
        <begin position="199"/>
        <end position="231"/>
    </location>
</feature>
<evidence type="ECO:0000313" key="8">
    <source>
        <dbReference type="Proteomes" id="UP000255108"/>
    </source>
</evidence>
<dbReference type="InterPro" id="IPR001736">
    <property type="entry name" value="PLipase_D/transphosphatidylase"/>
</dbReference>
<dbReference type="OrthoDB" id="8828485at2"/>
<dbReference type="GO" id="GO:0004630">
    <property type="term" value="F:phospholipase D activity"/>
    <property type="evidence" value="ECO:0007669"/>
    <property type="project" value="UniProtKB-EC"/>
</dbReference>
<accession>A0A377Q836</accession>
<dbReference type="InterPro" id="IPR015679">
    <property type="entry name" value="PLipase_D_fam"/>
</dbReference>
<keyword evidence="9" id="KW-1185">Reference proteome</keyword>
<dbReference type="PANTHER" id="PTHR18896">
    <property type="entry name" value="PHOSPHOLIPASE D"/>
    <property type="match status" value="1"/>
</dbReference>
<dbReference type="Gene3D" id="3.30.870.10">
    <property type="entry name" value="Endonuclease Chain A"/>
    <property type="match status" value="3"/>
</dbReference>
<keyword evidence="4" id="KW-0443">Lipid metabolism</keyword>
<comment type="catalytic activity">
    <reaction evidence="1">
        <text>a 1,2-diacyl-sn-glycero-3-phosphocholine + H2O = a 1,2-diacyl-sn-glycero-3-phosphate + choline + H(+)</text>
        <dbReference type="Rhea" id="RHEA:14445"/>
        <dbReference type="ChEBI" id="CHEBI:15354"/>
        <dbReference type="ChEBI" id="CHEBI:15377"/>
        <dbReference type="ChEBI" id="CHEBI:15378"/>
        <dbReference type="ChEBI" id="CHEBI:57643"/>
        <dbReference type="ChEBI" id="CHEBI:58608"/>
        <dbReference type="EC" id="3.1.4.4"/>
    </reaction>
</comment>
<keyword evidence="2" id="KW-0677">Repeat</keyword>
<dbReference type="PANTHER" id="PTHR18896:SF76">
    <property type="entry name" value="PHOSPHOLIPASE"/>
    <property type="match status" value="1"/>
</dbReference>
<dbReference type="GO" id="GO:0009395">
    <property type="term" value="P:phospholipid catabolic process"/>
    <property type="evidence" value="ECO:0007669"/>
    <property type="project" value="TreeGrafter"/>
</dbReference>
<reference evidence="6 8" key="1">
    <citation type="submission" date="2018-06" db="EMBL/GenBank/DDBJ databases">
        <authorList>
            <consortium name="Pathogen Informatics"/>
            <person name="Doyle S."/>
        </authorList>
    </citation>
    <scope>NUCLEOTIDE SEQUENCE [LARGE SCALE GENOMIC DNA]</scope>
    <source>
        <strain evidence="6 8">NCTC11159</strain>
    </source>
</reference>
<evidence type="ECO:0000313" key="9">
    <source>
        <dbReference type="Proteomes" id="UP000295794"/>
    </source>
</evidence>
<dbReference type="AlphaFoldDB" id="A0A377Q836"/>
<dbReference type="SMART" id="SM00155">
    <property type="entry name" value="PLDc"/>
    <property type="match status" value="2"/>
</dbReference>
<dbReference type="Proteomes" id="UP000255108">
    <property type="component" value="Unassembled WGS sequence"/>
</dbReference>
<evidence type="ECO:0000259" key="5">
    <source>
        <dbReference type="PROSITE" id="PS50035"/>
    </source>
</evidence>
<dbReference type="PROSITE" id="PS50035">
    <property type="entry name" value="PLD"/>
    <property type="match status" value="2"/>
</dbReference>
<protein>
    <submittedName>
        <fullName evidence="6">Cardiolipin synthase 2</fullName>
    </submittedName>
</protein>
<reference evidence="7 9" key="2">
    <citation type="submission" date="2019-03" db="EMBL/GenBank/DDBJ databases">
        <title>Genomic Encyclopedia of Type Strains, Phase IV (KMG-IV): sequencing the most valuable type-strain genomes for metagenomic binning, comparative biology and taxonomic classification.</title>
        <authorList>
            <person name="Goeker M."/>
        </authorList>
    </citation>
    <scope>NUCLEOTIDE SEQUENCE [LARGE SCALE GENOMIC DNA]</scope>
    <source>
        <strain evidence="7 9">DSM 3764</strain>
    </source>
</reference>
<evidence type="ECO:0000313" key="6">
    <source>
        <dbReference type="EMBL" id="STQ91042.1"/>
    </source>
</evidence>
<dbReference type="SUPFAM" id="SSF56024">
    <property type="entry name" value="Phospholipase D/nuclease"/>
    <property type="match status" value="2"/>
</dbReference>
<dbReference type="RefSeq" id="WP_115227299.1">
    <property type="nucleotide sequence ID" value="NZ_CAWOLO010000003.1"/>
</dbReference>
<dbReference type="EMBL" id="SMBT01000003">
    <property type="protein sequence ID" value="TCU88885.1"/>
    <property type="molecule type" value="Genomic_DNA"/>
</dbReference>
<organism evidence="6 8">
    <name type="scientific">Iodobacter fluviatilis</name>
    <dbReference type="NCBI Taxonomy" id="537"/>
    <lineage>
        <taxon>Bacteria</taxon>
        <taxon>Pseudomonadati</taxon>
        <taxon>Pseudomonadota</taxon>
        <taxon>Betaproteobacteria</taxon>
        <taxon>Neisseriales</taxon>
        <taxon>Chitinibacteraceae</taxon>
        <taxon>Iodobacter</taxon>
    </lineage>
</organism>
<evidence type="ECO:0000313" key="7">
    <source>
        <dbReference type="EMBL" id="TCU88885.1"/>
    </source>
</evidence>
<evidence type="ECO:0000256" key="3">
    <source>
        <dbReference type="ARBA" id="ARBA00022801"/>
    </source>
</evidence>
<dbReference type="Proteomes" id="UP000295794">
    <property type="component" value="Unassembled WGS sequence"/>
</dbReference>
<sequence>MSKPIVVPLSTTNTSTATLTSPWFVQETEYHPVPAAYQPLINGEETFKAVYEEIAKAVKSIDIVCWGFQPSMHFIRDGKHLSIGALLEKKAKEDKVQVRVLGWSMVPVGVNVSGLGGESNLPGYKKIRLGDRAMQQTSDEVYATDVEWFSKYSEARKDISLRFVGRGFDASDRAEIFNYSRTNSLDHKISKTMSAVLASTATHHQKMVLIDYESPETAVGFVMGHNMLDEYWDNSTHSVQRFPGHLGANGSKPRQDISSKVNGPILEHLHHNFATAWQRETKEDLLSLRRAKETALLFTPRSDDGETQLMAQILRTQAQDNKRDIEKIYLQAINNASSFIYIENQYFRWPPFAEAIKKAAKAQADFGRDPSEHDYLYLFVITNSSDEGVGPGTLKTYEMLDSLGRADVIPGIARKIKVKDVSRQINEEIKVKANPSIDQDEAQKKIDELKKKKEELKDKEISVPSIDIPHLKVHICTLVAPDPMLKANLFDGLKTYDEWTQVYIHSKLMIINDVFTTHGSANVNVRSMEVDSELNIAYEWMSVTQKLRRDLWKMHTSGEGAQDEVGNAHKNWKYIMDKNKSLKLLKDLPIAPLVEFYRDDPKIVDQD</sequence>
<gene>
    <name evidence="7" type="ORF">EV682_103470</name>
    <name evidence="6" type="ORF">NCTC11159_02113</name>
</gene>
<evidence type="ECO:0000256" key="4">
    <source>
        <dbReference type="ARBA" id="ARBA00023098"/>
    </source>
</evidence>
<feature type="domain" description="PLD phosphodiesterase" evidence="5">
    <location>
        <begin position="500"/>
        <end position="527"/>
    </location>
</feature>
<keyword evidence="3" id="KW-0378">Hydrolase</keyword>
<proteinExistence type="predicted"/>
<evidence type="ECO:0000256" key="1">
    <source>
        <dbReference type="ARBA" id="ARBA00000798"/>
    </source>
</evidence>
<evidence type="ECO:0000256" key="2">
    <source>
        <dbReference type="ARBA" id="ARBA00022737"/>
    </source>
</evidence>